<organism evidence="3 4">
    <name type="scientific">Vigna mungo</name>
    <name type="common">Black gram</name>
    <name type="synonym">Phaseolus mungo</name>
    <dbReference type="NCBI Taxonomy" id="3915"/>
    <lineage>
        <taxon>Eukaryota</taxon>
        <taxon>Viridiplantae</taxon>
        <taxon>Streptophyta</taxon>
        <taxon>Embryophyta</taxon>
        <taxon>Tracheophyta</taxon>
        <taxon>Spermatophyta</taxon>
        <taxon>Magnoliopsida</taxon>
        <taxon>eudicotyledons</taxon>
        <taxon>Gunneridae</taxon>
        <taxon>Pentapetalae</taxon>
        <taxon>rosids</taxon>
        <taxon>fabids</taxon>
        <taxon>Fabales</taxon>
        <taxon>Fabaceae</taxon>
        <taxon>Papilionoideae</taxon>
        <taxon>50 kb inversion clade</taxon>
        <taxon>NPAAA clade</taxon>
        <taxon>indigoferoid/millettioid clade</taxon>
        <taxon>Phaseoleae</taxon>
        <taxon>Vigna</taxon>
    </lineage>
</organism>
<sequence>MIHFDCRAWVYVSNKCRVRELLLGLLKQLMPNFEQLRRGNKKSKKSAEDVNSLSEEELKEQVWNCLERKRYLVVVDDLWKRRDWDEVQDAFPNNNRDSRILITTRLKEVALHAGDDVPHHLQFLSQEESWELFCRKVFRG</sequence>
<dbReference type="InterPro" id="IPR002182">
    <property type="entry name" value="NB-ARC"/>
</dbReference>
<dbReference type="GO" id="GO:0043531">
    <property type="term" value="F:ADP binding"/>
    <property type="evidence" value="ECO:0007669"/>
    <property type="project" value="InterPro"/>
</dbReference>
<name>A0AAQ3N4P1_VIGMU</name>
<evidence type="ECO:0000259" key="2">
    <source>
        <dbReference type="Pfam" id="PF00931"/>
    </source>
</evidence>
<evidence type="ECO:0000313" key="4">
    <source>
        <dbReference type="Proteomes" id="UP001374535"/>
    </source>
</evidence>
<dbReference type="Gene3D" id="3.40.50.300">
    <property type="entry name" value="P-loop containing nucleotide triphosphate hydrolases"/>
    <property type="match status" value="1"/>
</dbReference>
<dbReference type="EMBL" id="CP144694">
    <property type="protein sequence ID" value="WVZ02316.1"/>
    <property type="molecule type" value="Genomic_DNA"/>
</dbReference>
<feature type="non-terminal residue" evidence="3">
    <location>
        <position position="140"/>
    </location>
</feature>
<protein>
    <recommendedName>
        <fullName evidence="2">NB-ARC domain-containing protein</fullName>
    </recommendedName>
</protein>
<reference evidence="3 4" key="1">
    <citation type="journal article" date="2023" name="Life. Sci Alliance">
        <title>Evolutionary insights into 3D genome organization and epigenetic landscape of Vigna mungo.</title>
        <authorList>
            <person name="Junaid A."/>
            <person name="Singh B."/>
            <person name="Bhatia S."/>
        </authorList>
    </citation>
    <scope>NUCLEOTIDE SEQUENCE [LARGE SCALE GENOMIC DNA]</scope>
    <source>
        <strain evidence="3">Urdbean</strain>
    </source>
</reference>
<dbReference type="GO" id="GO:0006952">
    <property type="term" value="P:defense response"/>
    <property type="evidence" value="ECO:0007669"/>
    <property type="project" value="UniProtKB-KW"/>
</dbReference>
<dbReference type="InterPro" id="IPR027417">
    <property type="entry name" value="P-loop_NTPase"/>
</dbReference>
<proteinExistence type="predicted"/>
<feature type="domain" description="NB-ARC" evidence="2">
    <location>
        <begin position="3"/>
        <end position="139"/>
    </location>
</feature>
<dbReference type="Proteomes" id="UP001374535">
    <property type="component" value="Chromosome 7"/>
</dbReference>
<dbReference type="SUPFAM" id="SSF52540">
    <property type="entry name" value="P-loop containing nucleoside triphosphate hydrolases"/>
    <property type="match status" value="1"/>
</dbReference>
<accession>A0AAQ3N4P1</accession>
<evidence type="ECO:0000256" key="1">
    <source>
        <dbReference type="ARBA" id="ARBA00022821"/>
    </source>
</evidence>
<dbReference type="Pfam" id="PF00931">
    <property type="entry name" value="NB-ARC"/>
    <property type="match status" value="1"/>
</dbReference>
<dbReference type="PANTHER" id="PTHR36766">
    <property type="entry name" value="PLANT BROAD-SPECTRUM MILDEW RESISTANCE PROTEIN RPW8"/>
    <property type="match status" value="1"/>
</dbReference>
<evidence type="ECO:0000313" key="3">
    <source>
        <dbReference type="EMBL" id="WVZ02316.1"/>
    </source>
</evidence>
<keyword evidence="4" id="KW-1185">Reference proteome</keyword>
<gene>
    <name evidence="3" type="ORF">V8G54_023122</name>
</gene>
<dbReference type="AlphaFoldDB" id="A0AAQ3N4P1"/>
<keyword evidence="1" id="KW-0611">Plant defense</keyword>
<dbReference type="PANTHER" id="PTHR36766:SF44">
    <property type="entry name" value="NBS-CODING RESISTANCE GENE ANALOG"/>
    <property type="match status" value="1"/>
</dbReference>